<proteinExistence type="predicted"/>
<dbReference type="Pfam" id="PF10593">
    <property type="entry name" value="Z1"/>
    <property type="match status" value="1"/>
</dbReference>
<accession>A0A1V9FU69</accession>
<dbReference type="InterPro" id="IPR018310">
    <property type="entry name" value="Put_endonuclease_Z1-dom"/>
</dbReference>
<organism evidence="2 3">
    <name type="scientific">Niastella vici</name>
    <dbReference type="NCBI Taxonomy" id="1703345"/>
    <lineage>
        <taxon>Bacteria</taxon>
        <taxon>Pseudomonadati</taxon>
        <taxon>Bacteroidota</taxon>
        <taxon>Chitinophagia</taxon>
        <taxon>Chitinophagales</taxon>
        <taxon>Chitinophagaceae</taxon>
        <taxon>Niastella</taxon>
    </lineage>
</organism>
<sequence>MSDNIHKINTWHEEAMDFAEMAFFAGRRSEQYSYWKYIQRALNYEKAAARLLKDIDDSEPSRSVLYQGAVHFALNLDNFEEAKILLAEALEGNPPAEIREDLELQLSLLGRREKIRNRIADDAQKNLSYLEDETDPEREDINHALNAAITGAEAFLGKQIISQLLNRPALQVLLESKNLVSNPNYQIFENQKPNEKWVEGRGAKITWNFWKAYKEYLDHKGIAASTITKLDHLTDDILNRIGDPNKPGVWDKRGMVVGDVQSGKTSNYIGLINKAADAGFRIIIILSGLYENLRQQTQQRVDEGFSGFMSAPGSNSEIIGVGKHRKSFPVHPITHTKDGGDLRASSLRNLPLNTNDYYAIVIKKNASVLKNLLTWLYARGEKDGEYQIIKNIPLLIIDDEADYASINVDKDFVSRINGYIRSTLGLFEQSAFIGYTATPFANIFMSDPNDTEGKDIIIDGKKFRLGDELFPRDFIINIPPPSNYIGYTKVFDTETWPEAEEESLPLVNEIDDFEPYIPQTHRKDDDLPAALPPSLEYAVYCFIIVCAVRIARGREKEHNSMLVHVSWYVIWINRVALLINTWLSAVKDSIRYDQGGAVAKTLKEVWEKEYKGRTHVVAERLGYDDPRLIDHDWDEILPFLCQAAEKIEVRAVHGAQRGLPYDNTTPLNYHEYDNGLSVIAVGGNKLSRGLTLEGLSVSYFLRATKFYDTLLQMGRWFGYRSGYADVCRLFTTEELITWYQYIGNATDELKEQFDIMNLADRIPRNFGFKVRSAPGMLMISAAAKIKGATDLNLSYSGELLETYIISKDRDTLRKNLSVIKELVTSLPALSGKVRQGQSYIWENIPFKPVDAFLEHYLTKQSNIRPDFIRSYIANQVRKGNLINWTIVLISNSSPQNSYELATAESMLEVGLTKRQEAIHKKNGVETVDPVNYIIRQSHIISPPHEYLDMEESDERYLKAKDETIQNSRSRATPKNPGGKYVRKYRGSQNALLIIYLLDPTGFNGDKDLPATGYAIGLPQIEGDTKLPYKVNDVFMQELFSYPEDAEENPETEDEI</sequence>
<dbReference type="Proteomes" id="UP000192796">
    <property type="component" value="Unassembled WGS sequence"/>
</dbReference>
<comment type="caution">
    <text evidence="2">The sequence shown here is derived from an EMBL/GenBank/DDBJ whole genome shotgun (WGS) entry which is preliminary data.</text>
</comment>
<protein>
    <recommendedName>
        <fullName evidence="1">Putative endonuclease Z1 domain-containing protein</fullName>
    </recommendedName>
</protein>
<gene>
    <name evidence="2" type="ORF">A3860_29865</name>
</gene>
<evidence type="ECO:0000313" key="3">
    <source>
        <dbReference type="Proteomes" id="UP000192796"/>
    </source>
</evidence>
<reference evidence="2 3" key="1">
    <citation type="submission" date="2016-03" db="EMBL/GenBank/DDBJ databases">
        <title>Niastella vici sp. nov., isolated from farmland soil.</title>
        <authorList>
            <person name="Chen L."/>
            <person name="Wang D."/>
            <person name="Yang S."/>
            <person name="Wang G."/>
        </authorList>
    </citation>
    <scope>NUCLEOTIDE SEQUENCE [LARGE SCALE GENOMIC DNA]</scope>
    <source>
        <strain evidence="2 3">DJ57</strain>
    </source>
</reference>
<dbReference type="OrthoDB" id="436461at2"/>
<evidence type="ECO:0000313" key="2">
    <source>
        <dbReference type="EMBL" id="OQP61905.1"/>
    </source>
</evidence>
<name>A0A1V9FU69_9BACT</name>
<dbReference type="AlphaFoldDB" id="A0A1V9FU69"/>
<evidence type="ECO:0000259" key="1">
    <source>
        <dbReference type="Pfam" id="PF10593"/>
    </source>
</evidence>
<feature type="domain" description="Putative endonuclease Z1" evidence="1">
    <location>
        <begin position="534"/>
        <end position="776"/>
    </location>
</feature>
<keyword evidence="3" id="KW-1185">Reference proteome</keyword>
<dbReference type="STRING" id="1703345.A3860_29865"/>
<dbReference type="EMBL" id="LVYD01000054">
    <property type="protein sequence ID" value="OQP61905.1"/>
    <property type="molecule type" value="Genomic_DNA"/>
</dbReference>
<dbReference type="RefSeq" id="WP_081149902.1">
    <property type="nucleotide sequence ID" value="NZ_LVYD01000054.1"/>
</dbReference>